<dbReference type="PROSITE" id="PS00818">
    <property type="entry name" value="DPS_1"/>
    <property type="match status" value="1"/>
</dbReference>
<evidence type="ECO:0000313" key="5">
    <source>
        <dbReference type="Proteomes" id="UP000298616"/>
    </source>
</evidence>
<dbReference type="GO" id="GO:0008199">
    <property type="term" value="F:ferric iron binding"/>
    <property type="evidence" value="ECO:0007669"/>
    <property type="project" value="InterPro"/>
</dbReference>
<sequence>MKSEEITEKKVYKKLGYDSTEADEMVKSMNSALANYHVYYQKLRNYHWNVTGEDFFDLHEKFEELYDQAIIDIDDIAERIRVYGKKPMSLLKDYLKVSEIKETGTDLSSDEMLADILHDMEIMLGYFVDAVNESIEIGDLAGERMFNEMIKYFEKRHWMLTSFAMK</sequence>
<dbReference type="InterPro" id="IPR009078">
    <property type="entry name" value="Ferritin-like_SF"/>
</dbReference>
<evidence type="ECO:0000259" key="3">
    <source>
        <dbReference type="Pfam" id="PF00210"/>
    </source>
</evidence>
<dbReference type="OrthoDB" id="9797023at2"/>
<dbReference type="SUPFAM" id="SSF47240">
    <property type="entry name" value="Ferritin-like"/>
    <property type="match status" value="1"/>
</dbReference>
<dbReference type="Pfam" id="PF00210">
    <property type="entry name" value="Ferritin"/>
    <property type="match status" value="1"/>
</dbReference>
<reference evidence="4 5" key="1">
    <citation type="submission" date="2018-04" db="EMBL/GenBank/DDBJ databases">
        <title>Complete genome uncultured novel isolate.</title>
        <authorList>
            <person name="Merlino G."/>
        </authorList>
    </citation>
    <scope>NUCLEOTIDE SEQUENCE [LARGE SCALE GENOMIC DNA]</scope>
    <source>
        <strain evidence="5">R1DC9</strain>
    </source>
</reference>
<name>A0A4D7JLU4_9BACT</name>
<dbReference type="InterPro" id="IPR023188">
    <property type="entry name" value="DPS_DNA-bd_CS"/>
</dbReference>
<feature type="domain" description="Ferritin/DPS" evidence="3">
    <location>
        <begin position="28"/>
        <end position="163"/>
    </location>
</feature>
<proteinExistence type="inferred from homology"/>
<evidence type="ECO:0000256" key="1">
    <source>
        <dbReference type="ARBA" id="ARBA00009497"/>
    </source>
</evidence>
<dbReference type="GO" id="GO:0016722">
    <property type="term" value="F:oxidoreductase activity, acting on metal ions"/>
    <property type="evidence" value="ECO:0007669"/>
    <property type="project" value="InterPro"/>
</dbReference>
<keyword evidence="5" id="KW-1185">Reference proteome</keyword>
<dbReference type="RefSeq" id="WP_137091451.1">
    <property type="nucleotide sequence ID" value="NZ_CP028923.1"/>
</dbReference>
<evidence type="ECO:0000313" key="4">
    <source>
        <dbReference type="EMBL" id="QCK15853.1"/>
    </source>
</evidence>
<dbReference type="PIRSF" id="PIRSF005900">
    <property type="entry name" value="Dps"/>
    <property type="match status" value="1"/>
</dbReference>
<dbReference type="AlphaFoldDB" id="A0A4D7JLU4"/>
<accession>A0A4D7JLU4</accession>
<organism evidence="4 5">
    <name type="scientific">Mangrovivirga cuniculi</name>
    <dbReference type="NCBI Taxonomy" id="2715131"/>
    <lineage>
        <taxon>Bacteria</taxon>
        <taxon>Pseudomonadati</taxon>
        <taxon>Bacteroidota</taxon>
        <taxon>Cytophagia</taxon>
        <taxon>Cytophagales</taxon>
        <taxon>Mangrovivirgaceae</taxon>
        <taxon>Mangrovivirga</taxon>
    </lineage>
</organism>
<dbReference type="Proteomes" id="UP000298616">
    <property type="component" value="Chromosome"/>
</dbReference>
<gene>
    <name evidence="4" type="ORF">DCC35_14415</name>
</gene>
<dbReference type="PANTHER" id="PTHR42932">
    <property type="entry name" value="GENERAL STRESS PROTEIN 20U"/>
    <property type="match status" value="1"/>
</dbReference>
<dbReference type="PRINTS" id="PR01346">
    <property type="entry name" value="HELNAPAPROT"/>
</dbReference>
<dbReference type="InterPro" id="IPR012347">
    <property type="entry name" value="Ferritin-like"/>
</dbReference>
<protein>
    <submittedName>
        <fullName evidence="4">DNA starvation/stationary phase protection protein</fullName>
    </submittedName>
</protein>
<dbReference type="PANTHER" id="PTHR42932:SF1">
    <property type="entry name" value="GENERAL STRESS PROTEIN 20U"/>
    <property type="match status" value="1"/>
</dbReference>
<comment type="similarity">
    <text evidence="1 2">Belongs to the Dps family.</text>
</comment>
<dbReference type="EMBL" id="CP028923">
    <property type="protein sequence ID" value="QCK15853.1"/>
    <property type="molecule type" value="Genomic_DNA"/>
</dbReference>
<dbReference type="CDD" id="cd01043">
    <property type="entry name" value="DPS"/>
    <property type="match status" value="1"/>
</dbReference>
<evidence type="ECO:0000256" key="2">
    <source>
        <dbReference type="RuleBase" id="RU003875"/>
    </source>
</evidence>
<dbReference type="InterPro" id="IPR008331">
    <property type="entry name" value="Ferritin_DPS_dom"/>
</dbReference>
<dbReference type="KEGG" id="fpf:DCC35_14415"/>
<dbReference type="Gene3D" id="1.20.1260.10">
    <property type="match status" value="1"/>
</dbReference>
<dbReference type="InterPro" id="IPR002177">
    <property type="entry name" value="DPS_DNA-bd"/>
</dbReference>